<reference evidence="4 5" key="1">
    <citation type="journal article" date="2024" name="IMA Fungus">
        <title>IMA Genome - F19 : A genome assembly and annotation guide to empower mycologists, including annotated draft genome sequences of Ceratocystis pirilliformis, Diaporthe australafricana, Fusarium ophioides, Paecilomyces lecythidis, and Sporothrix stenoceras.</title>
        <authorList>
            <person name="Aylward J."/>
            <person name="Wilson A.M."/>
            <person name="Visagie C.M."/>
            <person name="Spraker J."/>
            <person name="Barnes I."/>
            <person name="Buitendag C."/>
            <person name="Ceriani C."/>
            <person name="Del Mar Angel L."/>
            <person name="du Plessis D."/>
            <person name="Fuchs T."/>
            <person name="Gasser K."/>
            <person name="Kramer D."/>
            <person name="Li W."/>
            <person name="Munsamy K."/>
            <person name="Piso A."/>
            <person name="Price J.L."/>
            <person name="Sonnekus B."/>
            <person name="Thomas C."/>
            <person name="van der Nest A."/>
            <person name="van Dijk A."/>
            <person name="van Heerden A."/>
            <person name="van Vuuren N."/>
            <person name="Yilmaz N."/>
            <person name="Duong T.A."/>
            <person name="van der Merwe N.A."/>
            <person name="Wingfield M.J."/>
            <person name="Wingfield B.D."/>
        </authorList>
    </citation>
    <scope>NUCLEOTIDE SEQUENCE [LARGE SCALE GENOMIC DNA]</scope>
    <source>
        <strain evidence="4 5">CMW 18300</strain>
    </source>
</reference>
<protein>
    <submittedName>
        <fullName evidence="4">Uncharacterized protein</fullName>
    </submittedName>
</protein>
<dbReference type="EMBL" id="JAWRVE010000106">
    <property type="protein sequence ID" value="KAL1858262.1"/>
    <property type="molecule type" value="Genomic_DNA"/>
</dbReference>
<keyword evidence="2" id="KW-1133">Transmembrane helix</keyword>
<keyword evidence="2" id="KW-0812">Transmembrane</keyword>
<accession>A0ABR3WBY4</accession>
<keyword evidence="5" id="KW-1185">Reference proteome</keyword>
<feature type="compositionally biased region" description="Basic and acidic residues" evidence="1">
    <location>
        <begin position="352"/>
        <end position="366"/>
    </location>
</feature>
<feature type="transmembrane region" description="Helical" evidence="2">
    <location>
        <begin position="258"/>
        <end position="278"/>
    </location>
</feature>
<evidence type="ECO:0000313" key="5">
    <source>
        <dbReference type="Proteomes" id="UP001583177"/>
    </source>
</evidence>
<keyword evidence="3" id="KW-0732">Signal</keyword>
<evidence type="ECO:0000313" key="4">
    <source>
        <dbReference type="EMBL" id="KAL1858262.1"/>
    </source>
</evidence>
<gene>
    <name evidence="4" type="ORF">Daus18300_010008</name>
</gene>
<proteinExistence type="predicted"/>
<keyword evidence="2" id="KW-0472">Membrane</keyword>
<organism evidence="4 5">
    <name type="scientific">Diaporthe australafricana</name>
    <dbReference type="NCBI Taxonomy" id="127596"/>
    <lineage>
        <taxon>Eukaryota</taxon>
        <taxon>Fungi</taxon>
        <taxon>Dikarya</taxon>
        <taxon>Ascomycota</taxon>
        <taxon>Pezizomycotina</taxon>
        <taxon>Sordariomycetes</taxon>
        <taxon>Sordariomycetidae</taxon>
        <taxon>Diaporthales</taxon>
        <taxon>Diaporthaceae</taxon>
        <taxon>Diaporthe</taxon>
    </lineage>
</organism>
<comment type="caution">
    <text evidence="4">The sequence shown here is derived from an EMBL/GenBank/DDBJ whole genome shotgun (WGS) entry which is preliminary data.</text>
</comment>
<evidence type="ECO:0000256" key="2">
    <source>
        <dbReference type="SAM" id="Phobius"/>
    </source>
</evidence>
<feature type="region of interest" description="Disordered" evidence="1">
    <location>
        <begin position="343"/>
        <end position="366"/>
    </location>
</feature>
<name>A0ABR3WBY4_9PEZI</name>
<dbReference type="Proteomes" id="UP001583177">
    <property type="component" value="Unassembled WGS sequence"/>
</dbReference>
<evidence type="ECO:0000256" key="1">
    <source>
        <dbReference type="SAM" id="MobiDB-lite"/>
    </source>
</evidence>
<feature type="signal peptide" evidence="3">
    <location>
        <begin position="1"/>
        <end position="26"/>
    </location>
</feature>
<feature type="chain" id="PRO_5045831440" evidence="3">
    <location>
        <begin position="27"/>
        <end position="366"/>
    </location>
</feature>
<sequence>MASTVLFYKFLCLVLWASLACLMVSAKPVELPALRQRRYMSNLSHIVDVAESVCDKDIDSFDDHPTATLLFRMLTCIDDGRCSSGCMITDAAPSKPTHICTPPLYCSLDGEGTDATFSCHTQGQGAETAKLDALSPVSTDQNVAPFKPNLHQELATPPAYTPQPEVITFDTNNLPPPPTPASSMRGQHTMTVQVAKGTDGVPGELTTMPMPANAPSMVPGEETVYVTLTSFPSPPTATAPGAKAEPDYTNDPEPNKTVITLGSIFGTMMVVGVVVVYVDRLRRRRRQRRQELQELQERHAASASSVEDVSELLRQQQQTYGYYGTQRIASGCVVAQEAEGLPSTFGPAELATPKDEIVEAERRDGH</sequence>
<evidence type="ECO:0000256" key="3">
    <source>
        <dbReference type="SAM" id="SignalP"/>
    </source>
</evidence>